<dbReference type="EMBL" id="BGPR01011778">
    <property type="protein sequence ID" value="GBN52906.1"/>
    <property type="molecule type" value="Genomic_DNA"/>
</dbReference>
<organism evidence="2 3">
    <name type="scientific">Araneus ventricosus</name>
    <name type="common">Orbweaver spider</name>
    <name type="synonym">Epeira ventricosa</name>
    <dbReference type="NCBI Taxonomy" id="182803"/>
    <lineage>
        <taxon>Eukaryota</taxon>
        <taxon>Metazoa</taxon>
        <taxon>Ecdysozoa</taxon>
        <taxon>Arthropoda</taxon>
        <taxon>Chelicerata</taxon>
        <taxon>Arachnida</taxon>
        <taxon>Araneae</taxon>
        <taxon>Araneomorphae</taxon>
        <taxon>Entelegynae</taxon>
        <taxon>Araneoidea</taxon>
        <taxon>Araneidae</taxon>
        <taxon>Araneus</taxon>
    </lineage>
</organism>
<evidence type="ECO:0000256" key="1">
    <source>
        <dbReference type="SAM" id="MobiDB-lite"/>
    </source>
</evidence>
<feature type="region of interest" description="Disordered" evidence="1">
    <location>
        <begin position="53"/>
        <end position="77"/>
    </location>
</feature>
<comment type="caution">
    <text evidence="2">The sequence shown here is derived from an EMBL/GenBank/DDBJ whole genome shotgun (WGS) entry which is preliminary data.</text>
</comment>
<protein>
    <submittedName>
        <fullName evidence="2">Uncharacterized protein</fullName>
    </submittedName>
</protein>
<name>A0A4Y2PS47_ARAVE</name>
<feature type="compositionally biased region" description="Polar residues" evidence="1">
    <location>
        <begin position="66"/>
        <end position="77"/>
    </location>
</feature>
<gene>
    <name evidence="2" type="ORF">AVEN_109410_1</name>
</gene>
<proteinExistence type="predicted"/>
<evidence type="ECO:0000313" key="3">
    <source>
        <dbReference type="Proteomes" id="UP000499080"/>
    </source>
</evidence>
<accession>A0A4Y2PS47</accession>
<reference evidence="2 3" key="1">
    <citation type="journal article" date="2019" name="Sci. Rep.">
        <title>Orb-weaving spider Araneus ventricosus genome elucidates the spidroin gene catalogue.</title>
        <authorList>
            <person name="Kono N."/>
            <person name="Nakamura H."/>
            <person name="Ohtoshi R."/>
            <person name="Moran D.A.P."/>
            <person name="Shinohara A."/>
            <person name="Yoshida Y."/>
            <person name="Fujiwara M."/>
            <person name="Mori M."/>
            <person name="Tomita M."/>
            <person name="Arakawa K."/>
        </authorList>
    </citation>
    <scope>NUCLEOTIDE SEQUENCE [LARGE SCALE GENOMIC DNA]</scope>
</reference>
<dbReference type="Proteomes" id="UP000499080">
    <property type="component" value="Unassembled WGS sequence"/>
</dbReference>
<sequence length="77" mass="8526">MDHTLHIVRSILDNMLITALEGLQGWNTTKIDLGLQITPQGKSHEEVLQLCSPNGRAATGPHQDRPWTSNNPTRKAT</sequence>
<dbReference type="AlphaFoldDB" id="A0A4Y2PS47"/>
<evidence type="ECO:0000313" key="2">
    <source>
        <dbReference type="EMBL" id="GBN52906.1"/>
    </source>
</evidence>
<keyword evidence="3" id="KW-1185">Reference proteome</keyword>